<gene>
    <name evidence="2" type="ORF">CSSPJE1EN2_LOCUS7682</name>
</gene>
<reference evidence="2" key="1">
    <citation type="submission" date="2024-03" db="EMBL/GenBank/DDBJ databases">
        <authorList>
            <consortium name="ELIXIR-Norway"/>
            <consortium name="Elixir Norway"/>
        </authorList>
    </citation>
    <scope>NUCLEOTIDE SEQUENCE</scope>
</reference>
<evidence type="ECO:0000313" key="2">
    <source>
        <dbReference type="EMBL" id="CAK9864687.1"/>
    </source>
</evidence>
<sequence length="129" mass="14336">MVASRPRSPPVVAAAAVGAVCLEKRKDNEKSFCGADGGTTHHIHTPRAFLRRWIFRVCACSSVLAGRYLLVALLIVDSFCRCCSPSIKTRRRLHPNPNVAHTTHKKFPHQQQRSPPVLRLQMDVGPDES</sequence>
<proteinExistence type="predicted"/>
<accession>A0ABP1AQ86</accession>
<dbReference type="EMBL" id="OZ023715">
    <property type="protein sequence ID" value="CAK9864687.1"/>
    <property type="molecule type" value="Genomic_DNA"/>
</dbReference>
<keyword evidence="3" id="KW-1185">Reference proteome</keyword>
<organism evidence="2 3">
    <name type="scientific">Sphagnum jensenii</name>
    <dbReference type="NCBI Taxonomy" id="128206"/>
    <lineage>
        <taxon>Eukaryota</taxon>
        <taxon>Viridiplantae</taxon>
        <taxon>Streptophyta</taxon>
        <taxon>Embryophyta</taxon>
        <taxon>Bryophyta</taxon>
        <taxon>Sphagnophytina</taxon>
        <taxon>Sphagnopsida</taxon>
        <taxon>Sphagnales</taxon>
        <taxon>Sphagnaceae</taxon>
        <taxon>Sphagnum</taxon>
    </lineage>
</organism>
<evidence type="ECO:0000256" key="1">
    <source>
        <dbReference type="SAM" id="MobiDB-lite"/>
    </source>
</evidence>
<name>A0ABP1AQ86_9BRYO</name>
<evidence type="ECO:0000313" key="3">
    <source>
        <dbReference type="Proteomes" id="UP001497522"/>
    </source>
</evidence>
<feature type="region of interest" description="Disordered" evidence="1">
    <location>
        <begin position="92"/>
        <end position="117"/>
    </location>
</feature>
<protein>
    <submittedName>
        <fullName evidence="2">Uncharacterized protein</fullName>
    </submittedName>
</protein>
<dbReference type="Proteomes" id="UP001497522">
    <property type="component" value="Chromosome 14"/>
</dbReference>